<dbReference type="EMBL" id="LR026992">
    <property type="protein sequence ID" value="VDB93826.1"/>
    <property type="molecule type" value="Genomic_DNA"/>
</dbReference>
<accession>A0A9X9MNG7</accession>
<reference evidence="1 2" key="1">
    <citation type="submission" date="2018-08" db="EMBL/GenBank/DDBJ databases">
        <authorList>
            <person name="Muller C M."/>
        </authorList>
    </citation>
    <scope>NUCLEOTIDE SEQUENCE [LARGE SCALE GENOMIC DNA]</scope>
</reference>
<sequence length="68" mass="7479">MRPIKSPTEGLFVLIVPSSFAKASPLTAAQIFIFKLEIHPASGLAPSLQYPIKWRPVVRKGPTQLYSS</sequence>
<evidence type="ECO:0000313" key="2">
    <source>
        <dbReference type="Proteomes" id="UP000324639"/>
    </source>
</evidence>
<name>A0A9X9MNG7_BLUGR</name>
<organism evidence="1 2">
    <name type="scientific">Blumeria graminis f. sp. tritici</name>
    <dbReference type="NCBI Taxonomy" id="62690"/>
    <lineage>
        <taxon>Eukaryota</taxon>
        <taxon>Fungi</taxon>
        <taxon>Dikarya</taxon>
        <taxon>Ascomycota</taxon>
        <taxon>Pezizomycotina</taxon>
        <taxon>Leotiomycetes</taxon>
        <taxon>Erysiphales</taxon>
        <taxon>Erysiphaceae</taxon>
        <taxon>Blumeria</taxon>
    </lineage>
</organism>
<dbReference type="Proteomes" id="UP000324639">
    <property type="component" value="Chromosome Bgt_-09"/>
</dbReference>
<keyword evidence="2" id="KW-1185">Reference proteome</keyword>
<dbReference type="AlphaFoldDB" id="A0A9X9MNG7"/>
<protein>
    <submittedName>
        <fullName evidence="1">Bgt-20035</fullName>
    </submittedName>
</protein>
<proteinExistence type="predicted"/>
<gene>
    <name evidence="1" type="ORF">BGT96224V316_LOCUS7418</name>
</gene>
<evidence type="ECO:0000313" key="1">
    <source>
        <dbReference type="EMBL" id="VDB93826.1"/>
    </source>
</evidence>